<dbReference type="OrthoDB" id="3295at2759"/>
<feature type="compositionally biased region" description="Polar residues" evidence="2">
    <location>
        <begin position="1371"/>
        <end position="1389"/>
    </location>
</feature>
<keyword evidence="1" id="KW-0853">WD repeat</keyword>
<dbReference type="Proteomes" id="UP001153076">
    <property type="component" value="Unassembled WGS sequence"/>
</dbReference>
<dbReference type="PROSITE" id="PS50082">
    <property type="entry name" value="WD_REPEATS_2"/>
    <property type="match status" value="1"/>
</dbReference>
<dbReference type="PANTHER" id="PTHR19878">
    <property type="entry name" value="AUTOPHAGY PROTEIN 16-LIKE"/>
    <property type="match status" value="1"/>
</dbReference>
<dbReference type="InterPro" id="IPR015943">
    <property type="entry name" value="WD40/YVTN_repeat-like_dom_sf"/>
</dbReference>
<sequence length="1730" mass="186767">MEWTTLQHLDLRHVGREAKPLQPHAAAFHPSQALIAAAVGKYIIEFDAITGCRISTIDIGAPVVRMSYSPTSAHAVIAILEDCTIRSCDFDAEQTCVLHSPEKKTDPISSDTEVHLALTPLQPVVFFGFHKRMSVTVVGTVEGGRTPTKIKTDLKKPILNLACHPRLPVLYVAYAEGLIRAYNIHTYAVLYTLQLDNTIRLLGAGAFAFHPTLEWIFVGDRRGTLLAWDVSTERPNLIGITQVGSQPITSVAWLPTLKLLATLSKDGAIQVWKTWVMLNPNKAPMQANFFEPAAIESLDIPKILSQQAGEVTYPLPPSVLKEKLATLGSSGVLADHQLQALLQEHYLKGQSQLTIADIARKAFLYSHFLEGHAKSAPIARLPLITIIDTRSHLKDLPVCQPIHLALNFFSKPNRVLHYPVRAFYVDGVNLMAYNLCSGADNIYKKLYASIHSHVEYHPKSIVYSAKQNLFLVVYELNGAANEIVLYKENTHSQLVNSKDGIIKGCDAAFIGPNDGQIAILENDKTGLAFYIIPGMSPKELDEKNRAALEENPTADAASSLFKGPLQFMFESEVDRIFSSPLESILVFASHGNQIALAKLVQGYRLSTGDAHGHYISTTAEGRKSIKLKGNEIVLQVHWQETLRGHVAGILTTQRVFIVTPDLEILASSYSKSLLWVGPALLFSTATAVNVLGWDGKVRSILSISMPNAVLVGALNDRLLLATPTEINPKQKKKIEIKSCLVGLLEPLLIGFATMQQYFEQKLDLPETLYQITSSIIRSGVVLTEGKTLSAGTMVILLPKVTVGKGEEAFGCSGEVLEDGMIDSIGGSEDVPEDVVKWTVNPALVFKANEVLGPDLSIEIEGNIGRLCALCVSDPDELLVTLFHVLRPLANADHFPLADCQRFPDQGFDSLRITPRSLDILARGSPVCGDLAVSLSQAGPQFTQVLRGIYAIKALRFPTALSVLKDEFVRSRDYPQCPPTSHLFHRFRELGYACIKYGQFDSAKETFEVISDYESMVDLFICHLNPSAMRRLAQKLEDEGADPELRRYCERILRIRSSGWTQGIFANFAAESMAPKGPEWGGGNWEIKTPTNMKDLPQWELAAEVMPYMKTNDGPIPAIVTDHVGVYLGCIKGRGNAVDVREDSLVKAIASSGADGIPSGGPTLADYMSSLGAPAADSKAVPLETLINQPSGSGVADEQAKAEEEFKKSLYAAAYAGSGSSDEEEGELKTKKIQIWIRDKPIASATVDVNKIKEATKQFSLAPPTGGRRRSFSDLSDFGLTLQPQPASTTTSSGSTAPVSAPIDLFAGLGLIQPSSASRPSSASQPSVGVGVAAGPIPEDFFQNTISSLQVAASLAPAGSVISKLEQNFQEAGSKQGATSHSSSSLNDANMTDGGVPSQGIEQPKVPVDSTGIPGGMPPLPGQTIIPPQPQFQGAVHPQPQFQHQVQGLGQPQSPQPQAQAISGPQYQVQPTLPGYNQQLDVSVLAAPNAIDSGRYPAQSTSPKAVQPGQVPRGAAAPVCFKTALAHLELNHLPDALSCLNEAFLALAKDLSSGSDVKAQATICAQYKTAVTLLQEIGRLQRVQGPSALSAKVEMARLSRHLGSLPLLAKHRINCIRTAIKRNMEVQNYAYAKQMLDLLLSKAPPSKQEELRSLIELCVQRGLSNKSIDPVEDPSQFCAATLSRLTTIGYDVCDLCGARFSALSAPGCIICGMGIIKRSDSVAGPAPSPFG</sequence>
<evidence type="ECO:0008006" key="5">
    <source>
        <dbReference type="Google" id="ProtNLM"/>
    </source>
</evidence>
<evidence type="ECO:0000313" key="3">
    <source>
        <dbReference type="EMBL" id="KAJ8430021.1"/>
    </source>
</evidence>
<dbReference type="PANTHER" id="PTHR19878:SF17">
    <property type="entry name" value="TRANSDUCIN_WD40 REPEAT-LIKE SUPERFAMILY PROTEIN"/>
    <property type="match status" value="1"/>
</dbReference>
<dbReference type="InterPro" id="IPR045160">
    <property type="entry name" value="ATG16"/>
</dbReference>
<dbReference type="FunFam" id="2.130.10.10:FF:000704">
    <property type="entry name" value="Transducin/WD40 repeat-like superfamily protein"/>
    <property type="match status" value="1"/>
</dbReference>
<dbReference type="InterPro" id="IPR036322">
    <property type="entry name" value="WD40_repeat_dom_sf"/>
</dbReference>
<evidence type="ECO:0000313" key="4">
    <source>
        <dbReference type="Proteomes" id="UP001153076"/>
    </source>
</evidence>
<proteinExistence type="predicted"/>
<keyword evidence="4" id="KW-1185">Reference proteome</keyword>
<comment type="caution">
    <text evidence="3">The sequence shown here is derived from an EMBL/GenBank/DDBJ whole genome shotgun (WGS) entry which is preliminary data.</text>
</comment>
<reference evidence="3" key="1">
    <citation type="submission" date="2022-04" db="EMBL/GenBank/DDBJ databases">
        <title>Carnegiea gigantea Genome sequencing and assembly v2.</title>
        <authorList>
            <person name="Copetti D."/>
            <person name="Sanderson M.J."/>
            <person name="Burquez A."/>
            <person name="Wojciechowski M.F."/>
        </authorList>
    </citation>
    <scope>NUCLEOTIDE SEQUENCE</scope>
    <source>
        <strain evidence="3">SGP5-SGP5p</strain>
        <tissue evidence="3">Aerial part</tissue>
    </source>
</reference>
<evidence type="ECO:0000256" key="1">
    <source>
        <dbReference type="PROSITE-ProRule" id="PRU00221"/>
    </source>
</evidence>
<feature type="region of interest" description="Disordered" evidence="2">
    <location>
        <begin position="1371"/>
        <end position="1463"/>
    </location>
</feature>
<dbReference type="SUPFAM" id="SSF50978">
    <property type="entry name" value="WD40 repeat-like"/>
    <property type="match status" value="1"/>
</dbReference>
<feature type="compositionally biased region" description="Low complexity" evidence="2">
    <location>
        <begin position="1283"/>
        <end position="1296"/>
    </location>
</feature>
<dbReference type="InterPro" id="IPR001680">
    <property type="entry name" value="WD40_rpt"/>
</dbReference>
<protein>
    <recommendedName>
        <fullName evidence="5">Transducin/WD40 repeat-like superfamily protein</fullName>
    </recommendedName>
</protein>
<feature type="region of interest" description="Disordered" evidence="2">
    <location>
        <begin position="1259"/>
        <end position="1296"/>
    </location>
</feature>
<dbReference type="EMBL" id="JAKOGI010000834">
    <property type="protein sequence ID" value="KAJ8430021.1"/>
    <property type="molecule type" value="Genomic_DNA"/>
</dbReference>
<accession>A0A9Q1Q6F6</accession>
<organism evidence="3 4">
    <name type="scientific">Carnegiea gigantea</name>
    <dbReference type="NCBI Taxonomy" id="171969"/>
    <lineage>
        <taxon>Eukaryota</taxon>
        <taxon>Viridiplantae</taxon>
        <taxon>Streptophyta</taxon>
        <taxon>Embryophyta</taxon>
        <taxon>Tracheophyta</taxon>
        <taxon>Spermatophyta</taxon>
        <taxon>Magnoliopsida</taxon>
        <taxon>eudicotyledons</taxon>
        <taxon>Gunneridae</taxon>
        <taxon>Pentapetalae</taxon>
        <taxon>Caryophyllales</taxon>
        <taxon>Cactineae</taxon>
        <taxon>Cactaceae</taxon>
        <taxon>Cactoideae</taxon>
        <taxon>Echinocereeae</taxon>
        <taxon>Carnegiea</taxon>
    </lineage>
</organism>
<feature type="repeat" description="WD" evidence="1">
    <location>
        <begin position="241"/>
        <end position="273"/>
    </location>
</feature>
<dbReference type="SMART" id="SM00320">
    <property type="entry name" value="WD40"/>
    <property type="match status" value="4"/>
</dbReference>
<dbReference type="Gene3D" id="2.130.10.10">
    <property type="entry name" value="YVTN repeat-like/Quinoprotein amine dehydrogenase"/>
    <property type="match status" value="1"/>
</dbReference>
<name>A0A9Q1Q6F6_9CARY</name>
<feature type="compositionally biased region" description="Low complexity" evidence="2">
    <location>
        <begin position="1435"/>
        <end position="1463"/>
    </location>
</feature>
<evidence type="ECO:0000256" key="2">
    <source>
        <dbReference type="SAM" id="MobiDB-lite"/>
    </source>
</evidence>
<dbReference type="GO" id="GO:0000045">
    <property type="term" value="P:autophagosome assembly"/>
    <property type="evidence" value="ECO:0007669"/>
    <property type="project" value="InterPro"/>
</dbReference>
<gene>
    <name evidence="3" type="ORF">Cgig2_008460</name>
</gene>